<comment type="caution">
    <text evidence="1">The sequence shown here is derived from an EMBL/GenBank/DDBJ whole genome shotgun (WGS) entry which is preliminary data.</text>
</comment>
<evidence type="ECO:0000313" key="1">
    <source>
        <dbReference type="EMBL" id="KAG0413633.1"/>
    </source>
</evidence>
<accession>A0AC60P2I4</accession>
<gene>
    <name evidence="1" type="ORF">HPB47_009237</name>
</gene>
<sequence length="295" mass="32564">PPNYHTDRREQRARALQRKYKNDPRVVYVDAAAYIHHDAFTAVAVRSNSNNNPLDSITVRTPIPEQAEEAATALALTLNPTPATIITDSNTAFQNFTAGRISATALKILRRNPSLSQVQLIWTSLHSGLEENEAAHDLARGLTIRAGPSPYSFHGTPFRAGTSDRISRHWHLLPPLPQNLPQAGRSLSSEQSHFWRQPQAGDFPNPATMTHIHPSLYPNSACPLCGAHANLAHINWVCPQNSFPKIPSDERWETSLRGPDPNLQACLAKRVEEVAGRPWPTATTGPPTYTLKKPA</sequence>
<dbReference type="Proteomes" id="UP000805193">
    <property type="component" value="Unassembled WGS sequence"/>
</dbReference>
<evidence type="ECO:0000313" key="2">
    <source>
        <dbReference type="Proteomes" id="UP000805193"/>
    </source>
</evidence>
<keyword evidence="2" id="KW-1185">Reference proteome</keyword>
<name>A0AC60P2I4_IXOPE</name>
<reference evidence="1 2" key="1">
    <citation type="journal article" date="2020" name="Cell">
        <title>Large-Scale Comparative Analyses of Tick Genomes Elucidate Their Genetic Diversity and Vector Capacities.</title>
        <authorList>
            <consortium name="Tick Genome and Microbiome Consortium (TIGMIC)"/>
            <person name="Jia N."/>
            <person name="Wang J."/>
            <person name="Shi W."/>
            <person name="Du L."/>
            <person name="Sun Y."/>
            <person name="Zhan W."/>
            <person name="Jiang J.F."/>
            <person name="Wang Q."/>
            <person name="Zhang B."/>
            <person name="Ji P."/>
            <person name="Bell-Sakyi L."/>
            <person name="Cui X.M."/>
            <person name="Yuan T.T."/>
            <person name="Jiang B.G."/>
            <person name="Yang W.F."/>
            <person name="Lam T.T."/>
            <person name="Chang Q.C."/>
            <person name="Ding S.J."/>
            <person name="Wang X.J."/>
            <person name="Zhu J.G."/>
            <person name="Ruan X.D."/>
            <person name="Zhao L."/>
            <person name="Wei J.T."/>
            <person name="Ye R.Z."/>
            <person name="Que T.C."/>
            <person name="Du C.H."/>
            <person name="Zhou Y.H."/>
            <person name="Cheng J.X."/>
            <person name="Dai P.F."/>
            <person name="Guo W.B."/>
            <person name="Han X.H."/>
            <person name="Huang E.J."/>
            <person name="Li L.F."/>
            <person name="Wei W."/>
            <person name="Gao Y.C."/>
            <person name="Liu J.Z."/>
            <person name="Shao H.Z."/>
            <person name="Wang X."/>
            <person name="Wang C.C."/>
            <person name="Yang T.C."/>
            <person name="Huo Q.B."/>
            <person name="Li W."/>
            <person name="Chen H.Y."/>
            <person name="Chen S.E."/>
            <person name="Zhou L.G."/>
            <person name="Ni X.B."/>
            <person name="Tian J.H."/>
            <person name="Sheng Y."/>
            <person name="Liu T."/>
            <person name="Pan Y.S."/>
            <person name="Xia L.Y."/>
            <person name="Li J."/>
            <person name="Zhao F."/>
            <person name="Cao W.C."/>
        </authorList>
    </citation>
    <scope>NUCLEOTIDE SEQUENCE [LARGE SCALE GENOMIC DNA]</scope>
    <source>
        <strain evidence="1">Iper-2018</strain>
    </source>
</reference>
<protein>
    <submittedName>
        <fullName evidence="1">Uncharacterized protein</fullName>
    </submittedName>
</protein>
<proteinExistence type="predicted"/>
<feature type="non-terminal residue" evidence="1">
    <location>
        <position position="295"/>
    </location>
</feature>
<organism evidence="1 2">
    <name type="scientific">Ixodes persulcatus</name>
    <name type="common">Taiga tick</name>
    <dbReference type="NCBI Taxonomy" id="34615"/>
    <lineage>
        <taxon>Eukaryota</taxon>
        <taxon>Metazoa</taxon>
        <taxon>Ecdysozoa</taxon>
        <taxon>Arthropoda</taxon>
        <taxon>Chelicerata</taxon>
        <taxon>Arachnida</taxon>
        <taxon>Acari</taxon>
        <taxon>Parasitiformes</taxon>
        <taxon>Ixodida</taxon>
        <taxon>Ixodoidea</taxon>
        <taxon>Ixodidae</taxon>
        <taxon>Ixodinae</taxon>
        <taxon>Ixodes</taxon>
    </lineage>
</organism>
<dbReference type="EMBL" id="JABSTQ010011245">
    <property type="protein sequence ID" value="KAG0413633.1"/>
    <property type="molecule type" value="Genomic_DNA"/>
</dbReference>
<feature type="non-terminal residue" evidence="1">
    <location>
        <position position="1"/>
    </location>
</feature>